<reference evidence="1 2" key="2">
    <citation type="journal article" date="2022" name="Mol. Ecol. Resour.">
        <title>The genomes of chicory, endive, great burdock and yacon provide insights into Asteraceae paleo-polyploidization history and plant inulin production.</title>
        <authorList>
            <person name="Fan W."/>
            <person name="Wang S."/>
            <person name="Wang H."/>
            <person name="Wang A."/>
            <person name="Jiang F."/>
            <person name="Liu H."/>
            <person name="Zhao H."/>
            <person name="Xu D."/>
            <person name="Zhang Y."/>
        </authorList>
    </citation>
    <scope>NUCLEOTIDE SEQUENCE [LARGE SCALE GENOMIC DNA]</scope>
    <source>
        <strain evidence="2">cv. Niubang</strain>
    </source>
</reference>
<organism evidence="1 2">
    <name type="scientific">Arctium lappa</name>
    <name type="common">Greater burdock</name>
    <name type="synonym">Lappa major</name>
    <dbReference type="NCBI Taxonomy" id="4217"/>
    <lineage>
        <taxon>Eukaryota</taxon>
        <taxon>Viridiplantae</taxon>
        <taxon>Streptophyta</taxon>
        <taxon>Embryophyta</taxon>
        <taxon>Tracheophyta</taxon>
        <taxon>Spermatophyta</taxon>
        <taxon>Magnoliopsida</taxon>
        <taxon>eudicotyledons</taxon>
        <taxon>Gunneridae</taxon>
        <taxon>Pentapetalae</taxon>
        <taxon>asterids</taxon>
        <taxon>campanulids</taxon>
        <taxon>Asterales</taxon>
        <taxon>Asteraceae</taxon>
        <taxon>Carduoideae</taxon>
        <taxon>Cardueae</taxon>
        <taxon>Arctiinae</taxon>
        <taxon>Arctium</taxon>
    </lineage>
</organism>
<keyword evidence="2" id="KW-1185">Reference proteome</keyword>
<accession>A0ACB9C0B1</accession>
<sequence length="72" mass="8491">MRPNYRNFTQTQPQLPLSPFSLPKIPNFFLFTNPRSLDFFTLVARSISAKSRFRLQKMVKIRSSLSSLVDRR</sequence>
<evidence type="ECO:0000313" key="2">
    <source>
        <dbReference type="Proteomes" id="UP001055879"/>
    </source>
</evidence>
<dbReference type="EMBL" id="CM042051">
    <property type="protein sequence ID" value="KAI3727673.1"/>
    <property type="molecule type" value="Genomic_DNA"/>
</dbReference>
<name>A0ACB9C0B1_ARCLA</name>
<comment type="caution">
    <text evidence="1">The sequence shown here is derived from an EMBL/GenBank/DDBJ whole genome shotgun (WGS) entry which is preliminary data.</text>
</comment>
<dbReference type="Proteomes" id="UP001055879">
    <property type="component" value="Linkage Group LG05"/>
</dbReference>
<proteinExistence type="predicted"/>
<evidence type="ECO:0000313" key="1">
    <source>
        <dbReference type="EMBL" id="KAI3727673.1"/>
    </source>
</evidence>
<gene>
    <name evidence="1" type="ORF">L6452_16291</name>
</gene>
<reference evidence="2" key="1">
    <citation type="journal article" date="2022" name="Mol. Ecol. Resour.">
        <title>The genomes of chicory, endive, great burdock and yacon provide insights into Asteraceae palaeo-polyploidization history and plant inulin production.</title>
        <authorList>
            <person name="Fan W."/>
            <person name="Wang S."/>
            <person name="Wang H."/>
            <person name="Wang A."/>
            <person name="Jiang F."/>
            <person name="Liu H."/>
            <person name="Zhao H."/>
            <person name="Xu D."/>
            <person name="Zhang Y."/>
        </authorList>
    </citation>
    <scope>NUCLEOTIDE SEQUENCE [LARGE SCALE GENOMIC DNA]</scope>
    <source>
        <strain evidence="2">cv. Niubang</strain>
    </source>
</reference>
<protein>
    <submittedName>
        <fullName evidence="1">Uncharacterized protein</fullName>
    </submittedName>
</protein>